<proteinExistence type="predicted"/>
<keyword evidence="3" id="KW-1185">Reference proteome</keyword>
<dbReference type="Proteomes" id="UP001501444">
    <property type="component" value="Unassembled WGS sequence"/>
</dbReference>
<dbReference type="EMBL" id="BAAARV010000016">
    <property type="protein sequence ID" value="GAA2336602.1"/>
    <property type="molecule type" value="Genomic_DNA"/>
</dbReference>
<accession>A0ABN3FSM4</accession>
<name>A0ABN3FSM4_9ACTN</name>
<dbReference type="InterPro" id="IPR005149">
    <property type="entry name" value="Tscrpt_reg_PadR_N"/>
</dbReference>
<dbReference type="InterPro" id="IPR036388">
    <property type="entry name" value="WH-like_DNA-bd_sf"/>
</dbReference>
<dbReference type="PANTHER" id="PTHR33169:SF13">
    <property type="entry name" value="PADR-FAMILY TRANSCRIPTIONAL REGULATOR"/>
    <property type="match status" value="1"/>
</dbReference>
<evidence type="ECO:0000313" key="2">
    <source>
        <dbReference type="EMBL" id="GAA2336602.1"/>
    </source>
</evidence>
<evidence type="ECO:0000259" key="1">
    <source>
        <dbReference type="Pfam" id="PF03551"/>
    </source>
</evidence>
<sequence>MIGMSAMREPTFLILTALAAGVLHGYAVIQEVAELSGGRVVLPAGTLYAALERLTAEGLVAPEGTEIVDGRHRRYYRLTDDGAHALAADADRQRRNAAEATVRLQFRSAGAR</sequence>
<dbReference type="InterPro" id="IPR036390">
    <property type="entry name" value="WH_DNA-bd_sf"/>
</dbReference>
<reference evidence="2 3" key="1">
    <citation type="journal article" date="2019" name="Int. J. Syst. Evol. Microbiol.">
        <title>The Global Catalogue of Microorganisms (GCM) 10K type strain sequencing project: providing services to taxonomists for standard genome sequencing and annotation.</title>
        <authorList>
            <consortium name="The Broad Institute Genomics Platform"/>
            <consortium name="The Broad Institute Genome Sequencing Center for Infectious Disease"/>
            <person name="Wu L."/>
            <person name="Ma J."/>
        </authorList>
    </citation>
    <scope>NUCLEOTIDE SEQUENCE [LARGE SCALE GENOMIC DNA]</scope>
    <source>
        <strain evidence="2 3">JCM 3272</strain>
    </source>
</reference>
<dbReference type="Pfam" id="PF03551">
    <property type="entry name" value="PadR"/>
    <property type="match status" value="1"/>
</dbReference>
<dbReference type="Gene3D" id="1.10.10.10">
    <property type="entry name" value="Winged helix-like DNA-binding domain superfamily/Winged helix DNA-binding domain"/>
    <property type="match status" value="1"/>
</dbReference>
<comment type="caution">
    <text evidence="2">The sequence shown here is derived from an EMBL/GenBank/DDBJ whole genome shotgun (WGS) entry which is preliminary data.</text>
</comment>
<protein>
    <submittedName>
        <fullName evidence="2">Helix-turn-helix transcriptional regulator</fullName>
    </submittedName>
</protein>
<feature type="domain" description="Transcription regulator PadR N-terminal" evidence="1">
    <location>
        <begin position="14"/>
        <end position="87"/>
    </location>
</feature>
<gene>
    <name evidence="2" type="ORF">GCM10010170_017140</name>
</gene>
<dbReference type="PANTHER" id="PTHR33169">
    <property type="entry name" value="PADR-FAMILY TRANSCRIPTIONAL REGULATOR"/>
    <property type="match status" value="1"/>
</dbReference>
<dbReference type="SUPFAM" id="SSF46785">
    <property type="entry name" value="Winged helix' DNA-binding domain"/>
    <property type="match status" value="1"/>
</dbReference>
<organism evidence="2 3">
    <name type="scientific">Dactylosporangium salmoneum</name>
    <dbReference type="NCBI Taxonomy" id="53361"/>
    <lineage>
        <taxon>Bacteria</taxon>
        <taxon>Bacillati</taxon>
        <taxon>Actinomycetota</taxon>
        <taxon>Actinomycetes</taxon>
        <taxon>Micromonosporales</taxon>
        <taxon>Micromonosporaceae</taxon>
        <taxon>Dactylosporangium</taxon>
    </lineage>
</organism>
<evidence type="ECO:0000313" key="3">
    <source>
        <dbReference type="Proteomes" id="UP001501444"/>
    </source>
</evidence>
<dbReference type="InterPro" id="IPR052509">
    <property type="entry name" value="Metal_resp_DNA-bind_regulator"/>
</dbReference>